<dbReference type="PANTHER" id="PTHR43384">
    <property type="entry name" value="SEPTUM SITE-DETERMINING PROTEIN MIND HOMOLOG, CHLOROPLASTIC-RELATED"/>
    <property type="match status" value="1"/>
</dbReference>
<gene>
    <name evidence="3" type="ORF">ENF32_04880</name>
</gene>
<dbReference type="Gene3D" id="3.40.50.300">
    <property type="entry name" value="P-loop containing nucleotide triphosphate hydrolases"/>
    <property type="match status" value="1"/>
</dbReference>
<dbReference type="GO" id="GO:0005829">
    <property type="term" value="C:cytosol"/>
    <property type="evidence" value="ECO:0007669"/>
    <property type="project" value="TreeGrafter"/>
</dbReference>
<evidence type="ECO:0000256" key="2">
    <source>
        <dbReference type="ARBA" id="ARBA00022840"/>
    </source>
</evidence>
<dbReference type="InterPro" id="IPR050625">
    <property type="entry name" value="ParA/MinD_ATPase"/>
</dbReference>
<dbReference type="Proteomes" id="UP000885690">
    <property type="component" value="Unassembled WGS sequence"/>
</dbReference>
<sequence>MRGEALGATRTLAVTSGKGGMGKTNLVSNMAFILSQRGNRVLVLDADLGLANVHILMGLVPSKDLSHVIFGGVPLREVILEAPGGFSVLPASSGIMKMAHLPAGVMDDFLSSLKEVSKEYDYMILDIASGISSTAVTITLLADLILVLVGPDPTSFADAYAVVKILSRAADKTKKFGIVANFVGSEEQGVEIFKKFKMVTDRFLDVEVEYMGSILMDEKLRHSSMIQGLVVGEYPNSKASRSLYKLVKNLVDGLAWRRMLGDFPKGKNKAVK</sequence>
<dbReference type="GO" id="GO:0005524">
    <property type="term" value="F:ATP binding"/>
    <property type="evidence" value="ECO:0007669"/>
    <property type="project" value="UniProtKB-KW"/>
</dbReference>
<dbReference type="EMBL" id="DQWS01000181">
    <property type="protein sequence ID" value="HDD53383.1"/>
    <property type="molecule type" value="Genomic_DNA"/>
</dbReference>
<dbReference type="InterPro" id="IPR027417">
    <property type="entry name" value="P-loop_NTPase"/>
</dbReference>
<organism evidence="3">
    <name type="scientific">Thermosulfidibacter takaii</name>
    <dbReference type="NCBI Taxonomy" id="412593"/>
    <lineage>
        <taxon>Bacteria</taxon>
        <taxon>Pseudomonadati</taxon>
        <taxon>Thermosulfidibacterota</taxon>
        <taxon>Thermosulfidibacteria</taxon>
        <taxon>Thermosulfidibacterales</taxon>
        <taxon>Thermosulfidibacteraceae</taxon>
    </lineage>
</organism>
<protein>
    <submittedName>
        <fullName evidence="3">MinD/ParA family protein</fullName>
    </submittedName>
</protein>
<accession>A0A7C0U752</accession>
<keyword evidence="1" id="KW-0547">Nucleotide-binding</keyword>
<reference evidence="3" key="1">
    <citation type="journal article" date="2020" name="mSystems">
        <title>Genome- and Community-Level Interaction Insights into Carbon Utilization and Element Cycling Functions of Hydrothermarchaeota in Hydrothermal Sediment.</title>
        <authorList>
            <person name="Zhou Z."/>
            <person name="Liu Y."/>
            <person name="Xu W."/>
            <person name="Pan J."/>
            <person name="Luo Z.H."/>
            <person name="Li M."/>
        </authorList>
    </citation>
    <scope>NUCLEOTIDE SEQUENCE [LARGE SCALE GENOMIC DNA]</scope>
    <source>
        <strain evidence="3">HyVt-115</strain>
    </source>
</reference>
<dbReference type="Pfam" id="PF10609">
    <property type="entry name" value="ParA"/>
    <property type="match status" value="1"/>
</dbReference>
<name>A0A7C0U752_9BACT</name>
<dbReference type="CDD" id="cd02038">
    <property type="entry name" value="FlhG-like"/>
    <property type="match status" value="1"/>
</dbReference>
<dbReference type="GO" id="GO:0016887">
    <property type="term" value="F:ATP hydrolysis activity"/>
    <property type="evidence" value="ECO:0007669"/>
    <property type="project" value="TreeGrafter"/>
</dbReference>
<dbReference type="AlphaFoldDB" id="A0A7C0U752"/>
<dbReference type="GO" id="GO:0009898">
    <property type="term" value="C:cytoplasmic side of plasma membrane"/>
    <property type="evidence" value="ECO:0007669"/>
    <property type="project" value="TreeGrafter"/>
</dbReference>
<dbReference type="InterPro" id="IPR025501">
    <property type="entry name" value="MinD_FleN"/>
</dbReference>
<dbReference type="InterPro" id="IPR033756">
    <property type="entry name" value="YlxH/NBP35"/>
</dbReference>
<dbReference type="GO" id="GO:0051782">
    <property type="term" value="P:negative regulation of cell division"/>
    <property type="evidence" value="ECO:0007669"/>
    <property type="project" value="TreeGrafter"/>
</dbReference>
<evidence type="ECO:0000256" key="1">
    <source>
        <dbReference type="ARBA" id="ARBA00022741"/>
    </source>
</evidence>
<dbReference type="PIRSF" id="PIRSF003092">
    <property type="entry name" value="MinD"/>
    <property type="match status" value="1"/>
</dbReference>
<comment type="caution">
    <text evidence="3">The sequence shown here is derived from an EMBL/GenBank/DDBJ whole genome shotgun (WGS) entry which is preliminary data.</text>
</comment>
<dbReference type="PANTHER" id="PTHR43384:SF4">
    <property type="entry name" value="CELLULOSE BIOSYNTHESIS PROTEIN BCSQ-RELATED"/>
    <property type="match status" value="1"/>
</dbReference>
<dbReference type="InterPro" id="IPR033875">
    <property type="entry name" value="FlhG"/>
</dbReference>
<keyword evidence="2" id="KW-0067">ATP-binding</keyword>
<dbReference type="SUPFAM" id="SSF52540">
    <property type="entry name" value="P-loop containing nucleoside triphosphate hydrolases"/>
    <property type="match status" value="1"/>
</dbReference>
<evidence type="ECO:0000313" key="3">
    <source>
        <dbReference type="EMBL" id="HDD53383.1"/>
    </source>
</evidence>
<proteinExistence type="predicted"/>